<dbReference type="AlphaFoldDB" id="A0A1I0C2Q3"/>
<evidence type="ECO:0000313" key="1">
    <source>
        <dbReference type="EMBL" id="SET13672.1"/>
    </source>
</evidence>
<name>A0A1I0C2Q3_9PROT</name>
<dbReference type="RefSeq" id="WP_074706312.1">
    <property type="nucleotide sequence ID" value="NZ_FOHI01000003.1"/>
</dbReference>
<organism evidence="1 2">
    <name type="scientific">Nitrosospira multiformis</name>
    <dbReference type="NCBI Taxonomy" id="1231"/>
    <lineage>
        <taxon>Bacteria</taxon>
        <taxon>Pseudomonadati</taxon>
        <taxon>Pseudomonadota</taxon>
        <taxon>Betaproteobacteria</taxon>
        <taxon>Nitrosomonadales</taxon>
        <taxon>Nitrosomonadaceae</taxon>
        <taxon>Nitrosospira</taxon>
    </lineage>
</organism>
<protein>
    <submittedName>
        <fullName evidence="1">Uncharacterized protein</fullName>
    </submittedName>
</protein>
<gene>
    <name evidence="1" type="ORF">SAMN05216412_103252</name>
</gene>
<proteinExistence type="predicted"/>
<evidence type="ECO:0000313" key="2">
    <source>
        <dbReference type="Proteomes" id="UP000183339"/>
    </source>
</evidence>
<dbReference type="EMBL" id="FOHI01000003">
    <property type="protein sequence ID" value="SET13672.1"/>
    <property type="molecule type" value="Genomic_DNA"/>
</dbReference>
<accession>A0A1I0C2Q3</accession>
<reference evidence="1 2" key="1">
    <citation type="submission" date="2016-10" db="EMBL/GenBank/DDBJ databases">
        <authorList>
            <person name="de Groot N.N."/>
        </authorList>
    </citation>
    <scope>NUCLEOTIDE SEQUENCE [LARGE SCALE GENOMIC DNA]</scope>
    <source>
        <strain evidence="1 2">Nl7</strain>
    </source>
</reference>
<dbReference type="Proteomes" id="UP000183339">
    <property type="component" value="Unassembled WGS sequence"/>
</dbReference>
<sequence length="66" mass="7072">MPLNNYGVLKGGAIEPGATRWIDIQPPVALSNKGGIITLLNQNGVKVHGVSYTKQQANQPGWTIVF</sequence>